<feature type="transmembrane region" description="Helical" evidence="7">
    <location>
        <begin position="151"/>
        <end position="172"/>
    </location>
</feature>
<evidence type="ECO:0000256" key="6">
    <source>
        <dbReference type="ARBA" id="ARBA00023136"/>
    </source>
</evidence>
<keyword evidence="3" id="KW-1003">Cell membrane</keyword>
<feature type="transmembrane region" description="Helical" evidence="7">
    <location>
        <begin position="449"/>
        <end position="473"/>
    </location>
</feature>
<dbReference type="GO" id="GO:0005886">
    <property type="term" value="C:plasma membrane"/>
    <property type="evidence" value="ECO:0007669"/>
    <property type="project" value="UniProtKB-SubCell"/>
</dbReference>
<evidence type="ECO:0000256" key="1">
    <source>
        <dbReference type="ARBA" id="ARBA00004651"/>
    </source>
</evidence>
<keyword evidence="9" id="KW-1185">Reference proteome</keyword>
<feature type="transmembrane region" description="Helical" evidence="7">
    <location>
        <begin position="178"/>
        <end position="202"/>
    </location>
</feature>
<evidence type="ECO:0000256" key="4">
    <source>
        <dbReference type="ARBA" id="ARBA00022692"/>
    </source>
</evidence>
<dbReference type="CDD" id="cd13127">
    <property type="entry name" value="MATE_tuaB_like"/>
    <property type="match status" value="1"/>
</dbReference>
<dbReference type="OrthoDB" id="9770347at2"/>
<dbReference type="PANTHER" id="PTHR30250">
    <property type="entry name" value="PST FAMILY PREDICTED COLANIC ACID TRANSPORTER"/>
    <property type="match status" value="1"/>
</dbReference>
<keyword evidence="4 7" id="KW-0812">Transmembrane</keyword>
<feature type="transmembrane region" description="Helical" evidence="7">
    <location>
        <begin position="389"/>
        <end position="407"/>
    </location>
</feature>
<dbReference type="Pfam" id="PF13440">
    <property type="entry name" value="Polysacc_synt_3"/>
    <property type="match status" value="1"/>
</dbReference>
<keyword evidence="6 7" id="KW-0472">Membrane</keyword>
<evidence type="ECO:0000256" key="5">
    <source>
        <dbReference type="ARBA" id="ARBA00022989"/>
    </source>
</evidence>
<keyword evidence="5 7" id="KW-1133">Transmembrane helix</keyword>
<dbReference type="EMBL" id="SDPN01000008">
    <property type="protein sequence ID" value="RXZ71941.1"/>
    <property type="molecule type" value="Genomic_DNA"/>
</dbReference>
<dbReference type="Proteomes" id="UP000293865">
    <property type="component" value="Unassembled WGS sequence"/>
</dbReference>
<sequence>MSERSSEGDGLGRRAVRGAAVTSAGQAFRIVIQLASVVIMARLLSPTDHGLFAMVMSIAGIAEVFRDFGLSQAAVQAPVLTKHQRSNLFWINSAIGAALAAAVFLSSWGIAALYGREELAPLAQFAAAAFLLNGLATQFRASLNRGLRFRALAVTDVVAAVVGLGVGVSAALADAGPWALVAQLLGASFATLVLVVVFGGWLPGAPRRGVPVRGFIRFGWNMVATQLVTYVGGNIDSVVIGLRFGAAPLGIYSRAFQLAMNTAGQLRAPITNVAVPILSRLQSAGARYWDFVRVGQVGLGYTIVVVLGFVIGAAVPLTDLLLGPRWAEAAPVLSLLAVAAVFQTLNSASYWVYVSKGITGVLFRYNLVSVSIKIACILIGSQWGMIGVAVGYAIAPALSWPISLIWISRAIEGVPARTLAWGIVRMALLAGWGAAMAFGAGTLAEPLGVWAQVLLAALATVAAYAIAGLLPVVRRDLGELSAVLRLLRRERRPDR</sequence>
<evidence type="ECO:0000256" key="3">
    <source>
        <dbReference type="ARBA" id="ARBA00022475"/>
    </source>
</evidence>
<accession>A0A4Q2L6Q4</accession>
<comment type="similarity">
    <text evidence="2">Belongs to the polysaccharide synthase family.</text>
</comment>
<organism evidence="8 9">
    <name type="scientific">Agromyces albus</name>
    <dbReference type="NCBI Taxonomy" id="205332"/>
    <lineage>
        <taxon>Bacteria</taxon>
        <taxon>Bacillati</taxon>
        <taxon>Actinomycetota</taxon>
        <taxon>Actinomycetes</taxon>
        <taxon>Micrococcales</taxon>
        <taxon>Microbacteriaceae</taxon>
        <taxon>Agromyces</taxon>
    </lineage>
</organism>
<gene>
    <name evidence="8" type="ORF">ESP51_06110</name>
</gene>
<feature type="transmembrane region" description="Helical" evidence="7">
    <location>
        <begin position="329"/>
        <end position="353"/>
    </location>
</feature>
<name>A0A4Q2L6Q4_9MICO</name>
<proteinExistence type="inferred from homology"/>
<dbReference type="RefSeq" id="WP_129520014.1">
    <property type="nucleotide sequence ID" value="NZ_SDPN01000008.1"/>
</dbReference>
<dbReference type="PANTHER" id="PTHR30250:SF10">
    <property type="entry name" value="LIPOPOLYSACCHARIDE BIOSYNTHESIS PROTEIN WZXC"/>
    <property type="match status" value="1"/>
</dbReference>
<evidence type="ECO:0000256" key="7">
    <source>
        <dbReference type="SAM" id="Phobius"/>
    </source>
</evidence>
<comment type="caution">
    <text evidence="8">The sequence shown here is derived from an EMBL/GenBank/DDBJ whole genome shotgun (WGS) entry which is preliminary data.</text>
</comment>
<feature type="transmembrane region" description="Helical" evidence="7">
    <location>
        <begin position="365"/>
        <end position="383"/>
    </location>
</feature>
<protein>
    <submittedName>
        <fullName evidence="8">Lipopolysaccharide biosynthesis protein</fullName>
    </submittedName>
</protein>
<comment type="subcellular location">
    <subcellularLocation>
        <location evidence="1">Cell membrane</location>
        <topology evidence="1">Multi-pass membrane protein</topology>
    </subcellularLocation>
</comment>
<feature type="transmembrane region" description="Helical" evidence="7">
    <location>
        <begin position="297"/>
        <end position="317"/>
    </location>
</feature>
<evidence type="ECO:0000313" key="9">
    <source>
        <dbReference type="Proteomes" id="UP000293865"/>
    </source>
</evidence>
<dbReference type="InterPro" id="IPR050833">
    <property type="entry name" value="Poly_Biosynth_Transport"/>
</dbReference>
<dbReference type="AlphaFoldDB" id="A0A4Q2L6Q4"/>
<feature type="transmembrane region" description="Helical" evidence="7">
    <location>
        <begin position="419"/>
        <end position="443"/>
    </location>
</feature>
<evidence type="ECO:0000313" key="8">
    <source>
        <dbReference type="EMBL" id="RXZ71941.1"/>
    </source>
</evidence>
<feature type="transmembrane region" description="Helical" evidence="7">
    <location>
        <begin position="119"/>
        <end position="139"/>
    </location>
</feature>
<reference evidence="8 9" key="1">
    <citation type="submission" date="2019-01" db="EMBL/GenBank/DDBJ databases">
        <title>Agromyces.</title>
        <authorList>
            <person name="Li J."/>
        </authorList>
    </citation>
    <scope>NUCLEOTIDE SEQUENCE [LARGE SCALE GENOMIC DNA]</scope>
    <source>
        <strain evidence="8 9">DSM 15934</strain>
    </source>
</reference>
<feature type="transmembrane region" description="Helical" evidence="7">
    <location>
        <begin position="89"/>
        <end position="113"/>
    </location>
</feature>
<evidence type="ECO:0000256" key="2">
    <source>
        <dbReference type="ARBA" id="ARBA00007430"/>
    </source>
</evidence>